<evidence type="ECO:0000313" key="2">
    <source>
        <dbReference type="Proteomes" id="UP001177185"/>
    </source>
</evidence>
<proteinExistence type="predicted"/>
<keyword evidence="1" id="KW-0347">Helicase</keyword>
<reference evidence="1 2" key="1">
    <citation type="journal article" date="2021" name="Quality assurance and safety of crops and foods">
        <title>Isolation and characterization of broad host-range of bacteriophages infecting Cronobacter sakazakii and its biocontrol potential in dairy products.</title>
        <authorList>
            <person name="Li H."/>
            <person name="Yang X.-J."/>
            <person name="Zhu X.-Y."/>
            <person name="Gao L."/>
            <person name="Rao S.-Q."/>
            <person name="Yuan L."/>
            <person name="Yang Z.-Q."/>
        </authorList>
    </citation>
    <scope>NUCLEOTIDE SEQUENCE [LARGE SCALE GENOMIC DNA]</scope>
</reference>
<sequence>MMLDKLLVATLADRTRYKALAKQVPLVELGTSTEWLIKSFGTFFDRNPEAKQVDYDVLRTMARLKLENQESAPVLTLIDKAAEIKVTPEQINNTSLMLMEQGYAGRVATLVNRYQDGEELDISHELYKETMAMRKQIGASAETMFEEPDIHEILAEQARDEGLKFRQTCLQEFIKGLMPPLSVAFCAGVDSGKTSFLCDALTYFAPQAEKLWPGRPILWFSNEGVVREIWPRLYSAALGMDGKKLAHMPARDLYKKYEDALGGNRHKIKLKDAHGWSLAQVAGVVEEMNPIIVVFDMLANFKLPGVEKRHEKMEALFQEVREMAALHDFIAISTVQLSAEGYDMLYPPGTALKDAKIGIQGALDIQINMGRLNDQAYEAIRGFSLPKNKRKMVGKSSNMKAEVLFQPDLARFIDN</sequence>
<protein>
    <submittedName>
        <fullName evidence="1">DNA helicase</fullName>
    </submittedName>
</protein>
<dbReference type="GO" id="GO:0004386">
    <property type="term" value="F:helicase activity"/>
    <property type="evidence" value="ECO:0007669"/>
    <property type="project" value="UniProtKB-KW"/>
</dbReference>
<evidence type="ECO:0000313" key="1">
    <source>
        <dbReference type="EMBL" id="UGV21582.1"/>
    </source>
</evidence>
<dbReference type="Gene3D" id="3.40.50.300">
    <property type="entry name" value="P-loop containing nucleotide triphosphate hydrolases"/>
    <property type="match status" value="1"/>
</dbReference>
<keyword evidence="1" id="KW-0378">Hydrolase</keyword>
<keyword evidence="2" id="KW-1185">Reference proteome</keyword>
<dbReference type="EMBL" id="MW882933">
    <property type="protein sequence ID" value="UGV21582.1"/>
    <property type="molecule type" value="Genomic_DNA"/>
</dbReference>
<dbReference type="Proteomes" id="UP001177185">
    <property type="component" value="Segment"/>
</dbReference>
<keyword evidence="1" id="KW-0547">Nucleotide-binding</keyword>
<accession>A0AA47ND47</accession>
<dbReference type="Pfam" id="PF13481">
    <property type="entry name" value="AAA_25"/>
    <property type="match status" value="1"/>
</dbReference>
<keyword evidence="1" id="KW-0067">ATP-binding</keyword>
<dbReference type="SUPFAM" id="SSF52540">
    <property type="entry name" value="P-loop containing nucleoside triphosphate hydrolases"/>
    <property type="match status" value="1"/>
</dbReference>
<dbReference type="InterPro" id="IPR027417">
    <property type="entry name" value="P-loop_NTPase"/>
</dbReference>
<name>A0AA47ND47_9CAUD</name>
<organism evidence="1 2">
    <name type="scientific">Cronobacter phage EspYZU05</name>
    <dbReference type="NCBI Taxonomy" id="2836139"/>
    <lineage>
        <taxon>Viruses</taxon>
        <taxon>Duplodnaviria</taxon>
        <taxon>Heunggongvirae</taxon>
        <taxon>Uroviricota</taxon>
        <taxon>Caudoviricetes</taxon>
        <taxon>Autographivirales</taxon>
        <taxon>Autonotataviridae</taxon>
        <taxon>Melnykvirinae</taxon>
        <taxon>Cronosvirus</taxon>
        <taxon>Cronosvirus EspYZU05</taxon>
    </lineage>
</organism>